<dbReference type="EMBL" id="BOPC01000084">
    <property type="protein sequence ID" value="GIJ29786.1"/>
    <property type="molecule type" value="Genomic_DNA"/>
</dbReference>
<dbReference type="Proteomes" id="UP000653076">
    <property type="component" value="Unassembled WGS sequence"/>
</dbReference>
<dbReference type="SUPFAM" id="SSF48452">
    <property type="entry name" value="TPR-like"/>
    <property type="match status" value="1"/>
</dbReference>
<keyword evidence="3" id="KW-1185">Reference proteome</keyword>
<comment type="caution">
    <text evidence="2">The sequence shown here is derived from an EMBL/GenBank/DDBJ whole genome shotgun (WGS) entry which is preliminary data.</text>
</comment>
<evidence type="ECO:0000313" key="2">
    <source>
        <dbReference type="EMBL" id="GIJ29786.1"/>
    </source>
</evidence>
<dbReference type="Gene3D" id="1.25.40.10">
    <property type="entry name" value="Tetratricopeptide repeat domain"/>
    <property type="match status" value="1"/>
</dbReference>
<evidence type="ECO:0008006" key="4">
    <source>
        <dbReference type="Google" id="ProtNLM"/>
    </source>
</evidence>
<feature type="region of interest" description="Disordered" evidence="1">
    <location>
        <begin position="92"/>
        <end position="145"/>
    </location>
</feature>
<gene>
    <name evidence="2" type="ORF">Vqi01_49480</name>
</gene>
<proteinExistence type="predicted"/>
<dbReference type="InterPro" id="IPR001387">
    <property type="entry name" value="Cro/C1-type_HTH"/>
</dbReference>
<organism evidence="2 3">
    <name type="scientific">Micromonospora qiuiae</name>
    <dbReference type="NCBI Taxonomy" id="502268"/>
    <lineage>
        <taxon>Bacteria</taxon>
        <taxon>Bacillati</taxon>
        <taxon>Actinomycetota</taxon>
        <taxon>Actinomycetes</taxon>
        <taxon>Micromonosporales</taxon>
        <taxon>Micromonosporaceae</taxon>
        <taxon>Micromonospora</taxon>
    </lineage>
</organism>
<dbReference type="InterPro" id="IPR010982">
    <property type="entry name" value="Lambda_DNA-bd_dom_sf"/>
</dbReference>
<evidence type="ECO:0000313" key="3">
    <source>
        <dbReference type="Proteomes" id="UP000653076"/>
    </source>
</evidence>
<evidence type="ECO:0000256" key="1">
    <source>
        <dbReference type="SAM" id="MobiDB-lite"/>
    </source>
</evidence>
<dbReference type="Pfam" id="PF13560">
    <property type="entry name" value="HTH_31"/>
    <property type="match status" value="1"/>
</dbReference>
<name>A0ABQ4JJU4_9ACTN</name>
<dbReference type="CDD" id="cd00093">
    <property type="entry name" value="HTH_XRE"/>
    <property type="match status" value="1"/>
</dbReference>
<dbReference type="SUPFAM" id="SSF47413">
    <property type="entry name" value="lambda repressor-like DNA-binding domains"/>
    <property type="match status" value="1"/>
</dbReference>
<reference evidence="2 3" key="1">
    <citation type="submission" date="2021-01" db="EMBL/GenBank/DDBJ databases">
        <title>Whole genome shotgun sequence of Verrucosispora qiuiae NBRC 106684.</title>
        <authorList>
            <person name="Komaki H."/>
            <person name="Tamura T."/>
        </authorList>
    </citation>
    <scope>NUCLEOTIDE SEQUENCE [LARGE SCALE GENOMIC DNA]</scope>
    <source>
        <strain evidence="2 3">NBRC 106684</strain>
    </source>
</reference>
<protein>
    <recommendedName>
        <fullName evidence="4">Helix-turn-helix domain-containing protein</fullName>
    </recommendedName>
</protein>
<feature type="compositionally biased region" description="Low complexity" evidence="1">
    <location>
        <begin position="93"/>
        <end position="104"/>
    </location>
</feature>
<accession>A0ABQ4JJU4</accession>
<dbReference type="Gene3D" id="1.10.260.40">
    <property type="entry name" value="lambda repressor-like DNA-binding domains"/>
    <property type="match status" value="1"/>
</dbReference>
<dbReference type="RefSeq" id="WP_204037242.1">
    <property type="nucleotide sequence ID" value="NZ_BOPC01000084.1"/>
</dbReference>
<sequence length="504" mass="54352">MADSDEIKTAWSHLGRTLAQLRVAAGHTQHGFARLVQYGRSSVANTETGRQQPDRAFWVRCDSVLQTGGVLAEEYDRIVFLARQRQRDSAMHAATRSRLATAAAGEPADTCTQAEARRRRPVDAASAQRGNAAEPRQAITNSGSIPLDRSFLGRDGFADDRADAYVDVERSIMNAARETSEHAMDAGAWAVSDATIEQLREDAARIARDFARLTPADAVSETLRLRNLAVALLERTRRPGQQRDLYLIAAQAAALLASESADLGLWPSAMQYARAAYTYGEVTGHDGVRAYARGMQATIAYWTGQPAEAVGYAEAAVALAPAGVARVRALSILARAWSHHGTGDDVRRTIMAAEDARGTMGQDLLHDIIGGEFGYTPAQQARNASTAWLKVGHTEPAIAAAVAALDLADDGPGNEWFTVPAEARVDLATCQLLTGQLDAAQETLAPLWSIPTDWRRAGLAGRLHRVYRVLSAPRWRKVPQARQVAELASSFGTTHGRPPALPPA</sequence>
<dbReference type="InterPro" id="IPR011990">
    <property type="entry name" value="TPR-like_helical_dom_sf"/>
</dbReference>